<feature type="non-terminal residue" evidence="1">
    <location>
        <position position="98"/>
    </location>
</feature>
<organism evidence="1 2">
    <name type="scientific">Streptomyces lonegramiae</name>
    <dbReference type="NCBI Taxonomy" id="3075524"/>
    <lineage>
        <taxon>Bacteria</taxon>
        <taxon>Bacillati</taxon>
        <taxon>Actinomycetota</taxon>
        <taxon>Actinomycetes</taxon>
        <taxon>Kitasatosporales</taxon>
        <taxon>Streptomycetaceae</taxon>
        <taxon>Streptomyces</taxon>
    </lineage>
</organism>
<gene>
    <name evidence="1" type="ORF">RND15_52035</name>
</gene>
<name>A0ABU2XZ99_9ACTN</name>
<evidence type="ECO:0000313" key="2">
    <source>
        <dbReference type="Proteomes" id="UP001180754"/>
    </source>
</evidence>
<dbReference type="EMBL" id="JAVRFD010000769">
    <property type="protein sequence ID" value="MDT0551112.1"/>
    <property type="molecule type" value="Genomic_DNA"/>
</dbReference>
<dbReference type="Proteomes" id="UP001180754">
    <property type="component" value="Unassembled WGS sequence"/>
</dbReference>
<protein>
    <submittedName>
        <fullName evidence="1">Uncharacterized protein</fullName>
    </submittedName>
</protein>
<accession>A0ABU2XZ99</accession>
<evidence type="ECO:0000313" key="1">
    <source>
        <dbReference type="EMBL" id="MDT0551112.1"/>
    </source>
</evidence>
<proteinExistence type="predicted"/>
<dbReference type="RefSeq" id="WP_311731432.1">
    <property type="nucleotide sequence ID" value="NZ_JAVRFD010000769.1"/>
</dbReference>
<comment type="caution">
    <text evidence="1">The sequence shown here is derived from an EMBL/GenBank/DDBJ whole genome shotgun (WGS) entry which is preliminary data.</text>
</comment>
<sequence>MGQNATLEGDSAVIVSLSEAAMHMYSAAIDALPFPEDKKFHKRADVVLSGLRKLRASLAEAASSNRPSPAVIVALSGVRQRYDSLMAHAASAPGSSLG</sequence>
<reference evidence="1" key="1">
    <citation type="submission" date="2024-05" db="EMBL/GenBank/DDBJ databases">
        <title>30 novel species of actinomycetes from the DSMZ collection.</title>
        <authorList>
            <person name="Nouioui I."/>
        </authorList>
    </citation>
    <scope>NUCLEOTIDE SEQUENCE</scope>
    <source>
        <strain evidence="1">DSM 41529</strain>
    </source>
</reference>
<keyword evidence="2" id="KW-1185">Reference proteome</keyword>